<dbReference type="AlphaFoldDB" id="A0A1H6ZK45"/>
<evidence type="ECO:0000313" key="2">
    <source>
        <dbReference type="EMBL" id="SEJ53076.1"/>
    </source>
</evidence>
<feature type="transmembrane region" description="Helical" evidence="1">
    <location>
        <begin position="29"/>
        <end position="50"/>
    </location>
</feature>
<name>A0A1H6ZK45_9ACTN</name>
<keyword evidence="1" id="KW-0472">Membrane</keyword>
<accession>A0A1H6ZK45</accession>
<dbReference type="Proteomes" id="UP000198707">
    <property type="component" value="Unassembled WGS sequence"/>
</dbReference>
<protein>
    <submittedName>
        <fullName evidence="2">Uncharacterized protein</fullName>
    </submittedName>
</protein>
<reference evidence="3" key="1">
    <citation type="submission" date="2016-10" db="EMBL/GenBank/DDBJ databases">
        <authorList>
            <person name="Varghese N."/>
            <person name="Submissions S."/>
        </authorList>
    </citation>
    <scope>NUCLEOTIDE SEQUENCE [LARGE SCALE GENOMIC DNA]</scope>
    <source>
        <strain evidence="3">CGMCC 4.7038</strain>
    </source>
</reference>
<organism evidence="2 3">
    <name type="scientific">Micromonospora phaseoli</name>
    <dbReference type="NCBI Taxonomy" id="1144548"/>
    <lineage>
        <taxon>Bacteria</taxon>
        <taxon>Bacillati</taxon>
        <taxon>Actinomycetota</taxon>
        <taxon>Actinomycetes</taxon>
        <taxon>Micromonosporales</taxon>
        <taxon>Micromonosporaceae</taxon>
        <taxon>Micromonospora</taxon>
    </lineage>
</organism>
<sequence length="54" mass="5843">MHLQAAPPRHLPHQDMGALDAREQRAQRVTWAIGAVAGAVLLVLGCLLCVRALF</sequence>
<keyword evidence="1" id="KW-0812">Transmembrane</keyword>
<keyword evidence="1" id="KW-1133">Transmembrane helix</keyword>
<gene>
    <name evidence="2" type="ORF">SAMN05443287_105114</name>
</gene>
<proteinExistence type="predicted"/>
<dbReference type="EMBL" id="FNYV01000005">
    <property type="protein sequence ID" value="SEJ53076.1"/>
    <property type="molecule type" value="Genomic_DNA"/>
</dbReference>
<evidence type="ECO:0000313" key="3">
    <source>
        <dbReference type="Proteomes" id="UP000198707"/>
    </source>
</evidence>
<evidence type="ECO:0000256" key="1">
    <source>
        <dbReference type="SAM" id="Phobius"/>
    </source>
</evidence>
<keyword evidence="3" id="KW-1185">Reference proteome</keyword>